<feature type="domain" description="DUF3658" evidence="2">
    <location>
        <begin position="150"/>
        <end position="246"/>
    </location>
</feature>
<dbReference type="InterPro" id="IPR014973">
    <property type="entry name" value="DUF1835"/>
</dbReference>
<dbReference type="InterPro" id="IPR022123">
    <property type="entry name" value="DUF3658"/>
</dbReference>
<dbReference type="Pfam" id="PF08874">
    <property type="entry name" value="DUF1835"/>
    <property type="match status" value="1"/>
</dbReference>
<organism evidence="3 4">
    <name type="scientific">Metapseudomonas furukawaii</name>
    <name type="common">Pseudomonas furukawaii</name>
    <dbReference type="NCBI Taxonomy" id="1149133"/>
    <lineage>
        <taxon>Bacteria</taxon>
        <taxon>Pseudomonadati</taxon>
        <taxon>Pseudomonadota</taxon>
        <taxon>Gammaproteobacteria</taxon>
        <taxon>Pseudomonadales</taxon>
        <taxon>Pseudomonadaceae</taxon>
        <taxon>Metapseudomonas</taxon>
    </lineage>
</organism>
<sequence>MWHLVCGDNAVEGVAFALGETVPLECLRVLLDDLAVGPLKGIEQPPCTRRAAFWRAVWPEAVQPAPDFEAGLDEDARWLAGLAGQSQAVTVWHGDSASEQLLLARVAAALEHSELPLWEVPCGTGDSRVANRRAVAMHRPAELAGLYLPKLVGLERRQQLVAQWRGVLAEGAGIRRWRDGAFHGEDFSLIDADLLGHCTAEWRPLGRVMAGVMAGCDGFFASDFFLFWRARELAAQGRVEIDGEPASNGYGGLRVRLTG</sequence>
<accession>A0AAD1BVB7</accession>
<reference evidence="3 4" key="2">
    <citation type="journal article" date="2017" name="Int. J. Syst. Evol. Microbiol.">
        <title>Pseudomonas furukawaii sp. nov., a polychlorinated biphenyl-degrading bacterium isolated from biphenyl-contaminated soil in Japan.</title>
        <authorList>
            <person name="Kimura N."/>
            <person name="Watanabe T."/>
            <person name="Suenaga H."/>
            <person name="Fujihara H."/>
            <person name="Futagami T."/>
            <person name="Goto M."/>
            <person name="Hanada S."/>
            <person name="Hirose J."/>
        </authorList>
    </citation>
    <scope>NUCLEOTIDE SEQUENCE [LARGE SCALE GENOMIC DNA]</scope>
    <source>
        <strain evidence="4">DSM 10086 / NBRC 110670 / KF707</strain>
    </source>
</reference>
<name>A0AAD1BVB7_METFU</name>
<evidence type="ECO:0000313" key="4">
    <source>
        <dbReference type="Proteomes" id="UP000218554"/>
    </source>
</evidence>
<evidence type="ECO:0008006" key="5">
    <source>
        <dbReference type="Google" id="ProtNLM"/>
    </source>
</evidence>
<proteinExistence type="predicted"/>
<protein>
    <recommendedName>
        <fullName evidence="5">DUF1835 domain-containing protein</fullName>
    </recommendedName>
</protein>
<gene>
    <name evidence="3" type="ORF">KF707C_440</name>
</gene>
<dbReference type="RefSeq" id="WP_003458103.1">
    <property type="nucleotide sequence ID" value="NZ_AJMR01000232.1"/>
</dbReference>
<evidence type="ECO:0000259" key="2">
    <source>
        <dbReference type="Pfam" id="PF12395"/>
    </source>
</evidence>
<dbReference type="EMBL" id="AP014862">
    <property type="protein sequence ID" value="BAU71732.1"/>
    <property type="molecule type" value="Genomic_DNA"/>
</dbReference>
<keyword evidence="4" id="KW-1185">Reference proteome</keyword>
<dbReference type="AlphaFoldDB" id="A0AAD1BVB7"/>
<evidence type="ECO:0000259" key="1">
    <source>
        <dbReference type="Pfam" id="PF08874"/>
    </source>
</evidence>
<evidence type="ECO:0000313" key="3">
    <source>
        <dbReference type="EMBL" id="BAU71732.1"/>
    </source>
</evidence>
<feature type="domain" description="DUF1835" evidence="1">
    <location>
        <begin position="3"/>
        <end position="120"/>
    </location>
</feature>
<dbReference type="KEGG" id="pfuw:KF707C_440"/>
<dbReference type="Proteomes" id="UP000218554">
    <property type="component" value="Chromosome"/>
</dbReference>
<dbReference type="Pfam" id="PF12395">
    <property type="entry name" value="DUF3658"/>
    <property type="match status" value="1"/>
</dbReference>
<reference evidence="4" key="1">
    <citation type="submission" date="2015-05" db="EMBL/GenBank/DDBJ databases">
        <title>Draft genome sequencing of a biphenyl-degrading bacterium, Pseudomonas balearica KF707 (=NBRC110670).</title>
        <authorList>
            <person name="Kimura N."/>
            <person name="Hirose J."/>
            <person name="Watanabe T."/>
            <person name="Suenaga H."/>
            <person name="Fujihara H."/>
            <person name="Noguchi M."/>
            <person name="Hashimoto M."/>
            <person name="Shimodaira J."/>
            <person name="Tsuchikane K."/>
            <person name="Hosoyama A."/>
            <person name="Yamazoe A."/>
            <person name="Fujita N."/>
            <person name="Furukawa K."/>
        </authorList>
    </citation>
    <scope>NUCLEOTIDE SEQUENCE [LARGE SCALE GENOMIC DNA]</scope>
    <source>
        <strain evidence="4">DSM 10086 / NBRC 110670 / KF707</strain>
    </source>
</reference>